<sequence length="224" mass="25857">MSIAVLKRKTNTKYKQVSGNQRTNRFVDNKNTCGKCDHSYIGDGSIFSINGQYRTTTPIRQDYKVSTGGTKYTTVYDKNNRYVVPVGHGGTYGKYTKSISFNLKHTCADNSNTIKPSTLDNKLIVDRHSTHNNKYKKYPNKQQNKWIVSNDTKDYTDGYNARIKNKETHLSKYTTDSKSKKYVKEEQVIMHGSYSRGYTDAYLQRHKDHQTILSKNDKCKKDCE</sequence>
<dbReference type="EMBL" id="MN448295">
    <property type="protein sequence ID" value="QFG74888.1"/>
    <property type="molecule type" value="Genomic_DNA"/>
</dbReference>
<proteinExistence type="predicted"/>
<accession>A0A5J6VLW8</accession>
<protein>
    <submittedName>
        <fullName evidence="1">Uncharacterized protein</fullName>
    </submittedName>
</protein>
<reference evidence="1" key="1">
    <citation type="journal article" date="2019" name="Philos. Trans. R. Soc. Lond., B, Biol. Sci.">
        <title>Targeted metagenomic recovery of four divergent viruses reveals shared and distinctive characteristics of giant viruses of marine eukaryotes.</title>
        <authorList>
            <person name="Needham D.M."/>
            <person name="Poirier C."/>
            <person name="Hehenberger E."/>
            <person name="Jimenez V."/>
            <person name="Swalwell J.E."/>
            <person name="Santoro A.E."/>
            <person name="Worden A.Z."/>
        </authorList>
    </citation>
    <scope>NUCLEOTIDE SEQUENCE</scope>
    <source>
        <strain evidence="1">OPacV-421</strain>
    </source>
</reference>
<organism evidence="1">
    <name type="scientific">Megaviridae environmental sample</name>
    <dbReference type="NCBI Taxonomy" id="1737588"/>
    <lineage>
        <taxon>Viruses</taxon>
        <taxon>Varidnaviria</taxon>
        <taxon>Bamfordvirae</taxon>
        <taxon>Nucleocytoviricota</taxon>
        <taxon>Megaviricetes</taxon>
        <taxon>Imitervirales</taxon>
        <taxon>Mimiviridae</taxon>
        <taxon>environmental samples</taxon>
    </lineage>
</organism>
<evidence type="ECO:0000313" key="1">
    <source>
        <dbReference type="EMBL" id="QFG74888.1"/>
    </source>
</evidence>
<name>A0A5J6VLW8_9VIRU</name>